<dbReference type="GeneID" id="85484648"/>
<organism evidence="6 7">
    <name type="scientific">Rhodococcoides kroppenstedtii</name>
    <dbReference type="NCBI Taxonomy" id="293050"/>
    <lineage>
        <taxon>Bacteria</taxon>
        <taxon>Bacillati</taxon>
        <taxon>Actinomycetota</taxon>
        <taxon>Actinomycetes</taxon>
        <taxon>Mycobacteriales</taxon>
        <taxon>Nocardiaceae</taxon>
        <taxon>Rhodococcoides</taxon>
    </lineage>
</organism>
<dbReference type="Gene3D" id="3.30.360.10">
    <property type="entry name" value="Dihydrodipicolinate Reductase, domain 2"/>
    <property type="match status" value="1"/>
</dbReference>
<protein>
    <submittedName>
        <fullName evidence="5">Gfo/Idh/MocA family oxidoreductase</fullName>
    </submittedName>
    <submittedName>
        <fullName evidence="6">Predicted dehydrogenase</fullName>
    </submittedName>
</protein>
<evidence type="ECO:0000256" key="1">
    <source>
        <dbReference type="ARBA" id="ARBA00010928"/>
    </source>
</evidence>
<reference evidence="5 8" key="2">
    <citation type="submission" date="2020-06" db="EMBL/GenBank/DDBJ databases">
        <title>Taxonomy, biology and ecology of Rhodococcus bacteria occurring in California pistachio and other woody hosts as revealed by genome sequence analyses.</title>
        <authorList>
            <person name="Gai Y."/>
            <person name="Riely B."/>
        </authorList>
    </citation>
    <scope>NUCLEOTIDE SEQUENCE [LARGE SCALE GENOMIC DNA]</scope>
    <source>
        <strain evidence="5 8">BP-284</strain>
    </source>
</reference>
<gene>
    <name evidence="5" type="ORF">HQ605_07915</name>
    <name evidence="6" type="ORF">SAMN05444374_102178</name>
</gene>
<dbReference type="Proteomes" id="UP001520140">
    <property type="component" value="Unassembled WGS sequence"/>
</dbReference>
<evidence type="ECO:0000256" key="2">
    <source>
        <dbReference type="ARBA" id="ARBA00023002"/>
    </source>
</evidence>
<dbReference type="SUPFAM" id="SSF55347">
    <property type="entry name" value="Glyceraldehyde-3-phosphate dehydrogenase-like, C-terminal domain"/>
    <property type="match status" value="1"/>
</dbReference>
<name>A0A1I0SR95_9NOCA</name>
<evidence type="ECO:0000313" key="8">
    <source>
        <dbReference type="Proteomes" id="UP001520140"/>
    </source>
</evidence>
<dbReference type="OrthoDB" id="9815825at2"/>
<evidence type="ECO:0000259" key="4">
    <source>
        <dbReference type="Pfam" id="PF22725"/>
    </source>
</evidence>
<dbReference type="SUPFAM" id="SSF51735">
    <property type="entry name" value="NAD(P)-binding Rossmann-fold domains"/>
    <property type="match status" value="1"/>
</dbReference>
<evidence type="ECO:0000313" key="7">
    <source>
        <dbReference type="Proteomes" id="UP000182054"/>
    </source>
</evidence>
<dbReference type="InterPro" id="IPR036291">
    <property type="entry name" value="NAD(P)-bd_dom_sf"/>
</dbReference>
<dbReference type="EMBL" id="FOJN01000002">
    <property type="protein sequence ID" value="SFA42054.1"/>
    <property type="molecule type" value="Genomic_DNA"/>
</dbReference>
<dbReference type="PANTHER" id="PTHR22604:SF105">
    <property type="entry name" value="TRANS-1,2-DIHYDROBENZENE-1,2-DIOL DEHYDROGENASE"/>
    <property type="match status" value="1"/>
</dbReference>
<evidence type="ECO:0000313" key="6">
    <source>
        <dbReference type="EMBL" id="SFA42054.1"/>
    </source>
</evidence>
<dbReference type="InterPro" id="IPR055170">
    <property type="entry name" value="GFO_IDH_MocA-like_dom"/>
</dbReference>
<dbReference type="Gene3D" id="3.40.50.720">
    <property type="entry name" value="NAD(P)-binding Rossmann-like Domain"/>
    <property type="match status" value="1"/>
</dbReference>
<feature type="domain" description="Gfo/Idh/MocA-like oxidoreductase N-terminal" evidence="3">
    <location>
        <begin position="1"/>
        <end position="117"/>
    </location>
</feature>
<keyword evidence="8" id="KW-1185">Reference proteome</keyword>
<dbReference type="InterPro" id="IPR000683">
    <property type="entry name" value="Gfo/Idh/MocA-like_OxRdtase_N"/>
</dbReference>
<proteinExistence type="inferred from homology"/>
<dbReference type="GO" id="GO:0016491">
    <property type="term" value="F:oxidoreductase activity"/>
    <property type="evidence" value="ECO:0007669"/>
    <property type="project" value="UniProtKB-KW"/>
</dbReference>
<comment type="similarity">
    <text evidence="1">Belongs to the Gfo/Idh/MocA family.</text>
</comment>
<accession>A0A1I0SR95</accession>
<reference evidence="6 7" key="1">
    <citation type="submission" date="2016-10" db="EMBL/GenBank/DDBJ databases">
        <authorList>
            <person name="de Groot N.N."/>
        </authorList>
    </citation>
    <scope>NUCLEOTIDE SEQUENCE [LARGE SCALE GENOMIC DNA]</scope>
    <source>
        <strain evidence="6 7">DSM 44908</strain>
    </source>
</reference>
<dbReference type="InterPro" id="IPR050984">
    <property type="entry name" value="Gfo/Idh/MocA_domain"/>
</dbReference>
<keyword evidence="2" id="KW-0560">Oxidoreductase</keyword>
<dbReference type="Pfam" id="PF01408">
    <property type="entry name" value="GFO_IDH_MocA"/>
    <property type="match status" value="1"/>
</dbReference>
<dbReference type="Proteomes" id="UP000182054">
    <property type="component" value="Unassembled WGS sequence"/>
</dbReference>
<evidence type="ECO:0000259" key="3">
    <source>
        <dbReference type="Pfam" id="PF01408"/>
    </source>
</evidence>
<dbReference type="AlphaFoldDB" id="A0A1I0SR95"/>
<feature type="domain" description="GFO/IDH/MocA-like oxidoreductase" evidence="4">
    <location>
        <begin position="129"/>
        <end position="241"/>
    </location>
</feature>
<sequence>MRIGILGASRIAESAIVGPAHALGHRLVTVAARDRARAEEFAQQHEVERVSDDYAAVLADPEVDLVYNPLANALHAPWNIRALEAGKTVLTEKPFARNAAEAREVAAVAERTGGRIVEAFHYLFHPVTQRVFEIARSGELGDLTGVEVIMAMPEPDARDPRWSLELAGGAIMDLGCYGLHVCRMLADAAGAGGVPRVVSAQAEERDPGVDAATTIDLEFPSGVPARSVNSMVHPRFEFTMRLLFAAGEVFAHDFIRPNLDGRVSVTDSSGVHVERLDTRPTYLYQLDALAAHLETGAPYPLDVDDAVATMDLVDDAYRAAGLAPR</sequence>
<dbReference type="PANTHER" id="PTHR22604">
    <property type="entry name" value="OXIDOREDUCTASES"/>
    <property type="match status" value="1"/>
</dbReference>
<evidence type="ECO:0000313" key="5">
    <source>
        <dbReference type="EMBL" id="MBY6320742.1"/>
    </source>
</evidence>
<dbReference type="GO" id="GO:0000166">
    <property type="term" value="F:nucleotide binding"/>
    <property type="evidence" value="ECO:0007669"/>
    <property type="project" value="InterPro"/>
</dbReference>
<dbReference type="EMBL" id="JABUKG010000006">
    <property type="protein sequence ID" value="MBY6320742.1"/>
    <property type="molecule type" value="Genomic_DNA"/>
</dbReference>
<dbReference type="Pfam" id="PF22725">
    <property type="entry name" value="GFO_IDH_MocA_C3"/>
    <property type="match status" value="1"/>
</dbReference>
<dbReference type="RefSeq" id="WP_068102064.1">
    <property type="nucleotide sequence ID" value="NZ_FOJN01000002.1"/>
</dbReference>